<feature type="compositionally biased region" description="Basic and acidic residues" evidence="6">
    <location>
        <begin position="328"/>
        <end position="372"/>
    </location>
</feature>
<evidence type="ECO:0000256" key="3">
    <source>
        <dbReference type="ARBA" id="ARBA00022833"/>
    </source>
</evidence>
<dbReference type="InterPro" id="IPR000504">
    <property type="entry name" value="RRM_dom"/>
</dbReference>
<dbReference type="GO" id="GO:0003729">
    <property type="term" value="F:mRNA binding"/>
    <property type="evidence" value="ECO:0007669"/>
    <property type="project" value="TreeGrafter"/>
</dbReference>
<feature type="zinc finger region" description="C3H1-type" evidence="5">
    <location>
        <begin position="300"/>
        <end position="328"/>
    </location>
</feature>
<dbReference type="SUPFAM" id="SSF54928">
    <property type="entry name" value="RNA-binding domain, RBD"/>
    <property type="match status" value="1"/>
</dbReference>
<keyword evidence="1 5" id="KW-0479">Metal-binding</keyword>
<organism evidence="9 10">
    <name type="scientific">Symbiodinium natans</name>
    <dbReference type="NCBI Taxonomy" id="878477"/>
    <lineage>
        <taxon>Eukaryota</taxon>
        <taxon>Sar</taxon>
        <taxon>Alveolata</taxon>
        <taxon>Dinophyceae</taxon>
        <taxon>Suessiales</taxon>
        <taxon>Symbiodiniaceae</taxon>
        <taxon>Symbiodinium</taxon>
    </lineage>
</organism>
<comment type="caution">
    <text evidence="9">The sequence shown here is derived from an EMBL/GenBank/DDBJ whole genome shotgun (WGS) entry which is preliminary data.</text>
</comment>
<dbReference type="Gene3D" id="4.10.1000.10">
    <property type="entry name" value="Zinc finger, CCCH-type"/>
    <property type="match status" value="1"/>
</dbReference>
<dbReference type="EMBL" id="CAJNDS010002541">
    <property type="protein sequence ID" value="CAE7518626.1"/>
    <property type="molecule type" value="Genomic_DNA"/>
</dbReference>
<dbReference type="InterPro" id="IPR000571">
    <property type="entry name" value="Znf_CCCH"/>
</dbReference>
<feature type="region of interest" description="Disordered" evidence="6">
    <location>
        <begin position="139"/>
        <end position="172"/>
    </location>
</feature>
<evidence type="ECO:0000313" key="9">
    <source>
        <dbReference type="EMBL" id="CAE7518626.1"/>
    </source>
</evidence>
<dbReference type="GO" id="GO:0005847">
    <property type="term" value="C:mRNA cleavage and polyadenylation specificity factor complex"/>
    <property type="evidence" value="ECO:0007669"/>
    <property type="project" value="TreeGrafter"/>
</dbReference>
<keyword evidence="3 5" id="KW-0862">Zinc</keyword>
<reference evidence="9" key="1">
    <citation type="submission" date="2021-02" db="EMBL/GenBank/DDBJ databases">
        <authorList>
            <person name="Dougan E. K."/>
            <person name="Rhodes N."/>
            <person name="Thang M."/>
            <person name="Chan C."/>
        </authorList>
    </citation>
    <scope>NUCLEOTIDE SEQUENCE</scope>
</reference>
<dbReference type="SMART" id="SM00360">
    <property type="entry name" value="RRM"/>
    <property type="match status" value="1"/>
</dbReference>
<evidence type="ECO:0000256" key="5">
    <source>
        <dbReference type="PROSITE-ProRule" id="PRU00723"/>
    </source>
</evidence>
<dbReference type="InterPro" id="IPR012677">
    <property type="entry name" value="Nucleotide-bd_a/b_plait_sf"/>
</dbReference>
<dbReference type="Proteomes" id="UP000604046">
    <property type="component" value="Unassembled WGS sequence"/>
</dbReference>
<name>A0A812TDH0_9DINO</name>
<evidence type="ECO:0000259" key="8">
    <source>
        <dbReference type="PROSITE" id="PS50103"/>
    </source>
</evidence>
<dbReference type="InterPro" id="IPR035979">
    <property type="entry name" value="RBD_domain_sf"/>
</dbReference>
<keyword evidence="2 5" id="KW-0863">Zinc-finger</keyword>
<dbReference type="OrthoDB" id="272703at2759"/>
<dbReference type="SUPFAM" id="SSF90229">
    <property type="entry name" value="CCCH zinc finger"/>
    <property type="match status" value="1"/>
</dbReference>
<evidence type="ECO:0000259" key="7">
    <source>
        <dbReference type="PROSITE" id="PS50102"/>
    </source>
</evidence>
<dbReference type="GO" id="GO:0008270">
    <property type="term" value="F:zinc ion binding"/>
    <property type="evidence" value="ECO:0007669"/>
    <property type="project" value="UniProtKB-KW"/>
</dbReference>
<proteinExistence type="predicted"/>
<dbReference type="Gene3D" id="3.30.70.330">
    <property type="match status" value="1"/>
</dbReference>
<accession>A0A812TDH0</accession>
<evidence type="ECO:0000256" key="6">
    <source>
        <dbReference type="SAM" id="MobiDB-lite"/>
    </source>
</evidence>
<dbReference type="PANTHER" id="PTHR45735">
    <property type="entry name" value="CLEAVAGE STIMULATION FACTOR SUBUNIT 2"/>
    <property type="match status" value="1"/>
</dbReference>
<gene>
    <name evidence="9" type="primary">CSTF64</name>
    <name evidence="9" type="ORF">SNAT2548_LOCUS29027</name>
</gene>
<feature type="domain" description="C3H1-type" evidence="8">
    <location>
        <begin position="300"/>
        <end position="328"/>
    </location>
</feature>
<dbReference type="PROSITE" id="PS50102">
    <property type="entry name" value="RRM"/>
    <property type="match status" value="1"/>
</dbReference>
<feature type="region of interest" description="Disordered" evidence="6">
    <location>
        <begin position="326"/>
        <end position="373"/>
    </location>
</feature>
<dbReference type="AlphaFoldDB" id="A0A812TDH0"/>
<dbReference type="InterPro" id="IPR036855">
    <property type="entry name" value="Znf_CCCH_sf"/>
</dbReference>
<dbReference type="PANTHER" id="PTHR45735:SF2">
    <property type="entry name" value="CLEAVAGE STIMULATION FACTOR SUBUNIT 2"/>
    <property type="match status" value="1"/>
</dbReference>
<feature type="compositionally biased region" description="Low complexity" evidence="6">
    <location>
        <begin position="153"/>
        <end position="162"/>
    </location>
</feature>
<evidence type="ECO:0000313" key="10">
    <source>
        <dbReference type="Proteomes" id="UP000604046"/>
    </source>
</evidence>
<evidence type="ECO:0000256" key="2">
    <source>
        <dbReference type="ARBA" id="ARBA00022771"/>
    </source>
</evidence>
<feature type="domain" description="RRM" evidence="7">
    <location>
        <begin position="201"/>
        <end position="284"/>
    </location>
</feature>
<keyword evidence="10" id="KW-1185">Reference proteome</keyword>
<evidence type="ECO:0000256" key="4">
    <source>
        <dbReference type="PROSITE-ProRule" id="PRU00176"/>
    </source>
</evidence>
<evidence type="ECO:0000256" key="1">
    <source>
        <dbReference type="ARBA" id="ARBA00022723"/>
    </source>
</evidence>
<sequence>MTTRTDRLGDCGKKGGDFAPPEGFQLSASLQFARNMAASKIQAWIRRTPFLRVQVYTLTVTGTDDAVVRYIRGNYTYRDRDYVWANEYRSAFMYRDKTGWWRISPSAHDDSAYAMGPPGRLPPLRWFCPIKAAEVHDNIQLTPKVEQEDEYESSSSAASSESVPPTSPLAPIPDPIRDRVLFAKQQEVRAVLFNPFRQEVWPVFVGNIARDTTFEDIRELFGDIGGFVSWRLSMQTDRAEGCAGASGDFGFAEFKTPEGALEGIKKVDGVEIKGRKLRLRWAENAPTTPEVDDFYRGPERYKTRLCYEVLQGLPCPRPDNCPYAHVSSELRHPRDDEEKPEAKPIDPEDVGAKAHDLAENPLGEDRWDSLEKENDETSGVLGLHATTTAFRADMLCVACGLRGAGRAKLGETHPVTLISMDALAFLLQVQQCYEEADGSDSSKVRRARQDPA</sequence>
<dbReference type="Pfam" id="PF00076">
    <property type="entry name" value="RRM_1"/>
    <property type="match status" value="1"/>
</dbReference>
<dbReference type="PROSITE" id="PS50103">
    <property type="entry name" value="ZF_C3H1"/>
    <property type="match status" value="1"/>
</dbReference>
<keyword evidence="4" id="KW-0694">RNA-binding</keyword>
<dbReference type="SMART" id="SM00356">
    <property type="entry name" value="ZnF_C3H1"/>
    <property type="match status" value="1"/>
</dbReference>
<protein>
    <submittedName>
        <fullName evidence="9">CSTF64 protein</fullName>
    </submittedName>
</protein>